<gene>
    <name evidence="3" type="ORF">TM49_13280</name>
</gene>
<evidence type="ECO:0000313" key="4">
    <source>
        <dbReference type="Proteomes" id="UP000032611"/>
    </source>
</evidence>
<proteinExistence type="predicted"/>
<dbReference type="HOGENOM" id="CLU_102089_0_0_5"/>
<dbReference type="PATRIC" id="fig|1486262.3.peg.2745"/>
<keyword evidence="4" id="KW-1185">Reference proteome</keyword>
<dbReference type="KEGG" id="mey:TM49_13280"/>
<protein>
    <recommendedName>
        <fullName evidence="5">Integral membrane protein</fullName>
    </recommendedName>
</protein>
<dbReference type="Proteomes" id="UP000032611">
    <property type="component" value="Chromosome"/>
</dbReference>
<organism evidence="3 4">
    <name type="scientific">Martelella endophytica</name>
    <dbReference type="NCBI Taxonomy" id="1486262"/>
    <lineage>
        <taxon>Bacteria</taxon>
        <taxon>Pseudomonadati</taxon>
        <taxon>Pseudomonadota</taxon>
        <taxon>Alphaproteobacteria</taxon>
        <taxon>Hyphomicrobiales</taxon>
        <taxon>Aurantimonadaceae</taxon>
        <taxon>Martelella</taxon>
    </lineage>
</organism>
<evidence type="ECO:0000256" key="1">
    <source>
        <dbReference type="SAM" id="MobiDB-lite"/>
    </source>
</evidence>
<dbReference type="AlphaFoldDB" id="A0A0D5LQP0"/>
<dbReference type="EMBL" id="CP010803">
    <property type="protein sequence ID" value="AJY46426.1"/>
    <property type="molecule type" value="Genomic_DNA"/>
</dbReference>
<dbReference type="STRING" id="1486262.TM49_13280"/>
<name>A0A0D5LQP0_MAREN</name>
<reference evidence="3 4" key="1">
    <citation type="journal article" date="2015" name="Genome Announc.">
        <title>Complete genome sequence of Martelella endophytica YC6887, which has antifungal activity associated with a halophyte.</title>
        <authorList>
            <person name="Khan A."/>
            <person name="Khan H."/>
            <person name="Chung E.J."/>
            <person name="Hossain M.T."/>
            <person name="Chung Y.R."/>
        </authorList>
    </citation>
    <scope>NUCLEOTIDE SEQUENCE [LARGE SCALE GENOMIC DNA]</scope>
    <source>
        <strain evidence="3">YC6887</strain>
    </source>
</reference>
<keyword evidence="2" id="KW-0732">Signal</keyword>
<dbReference type="OrthoDB" id="9808839at2"/>
<feature type="region of interest" description="Disordered" evidence="1">
    <location>
        <begin position="21"/>
        <end position="126"/>
    </location>
</feature>
<sequence length="153" mass="15558">MRKLIVVTTLSLGLGLSPAAFAAGGPPPCGGKGQPACNQPQGGPGQQHGPQGQPQQGHNGGQPGSQQGHNQPAPQPHGGGNQHQPPGNQAHHGPKPGDKLPPGGRGHPVPQSAYQRNHLPPPPHGQQWVQVDGQFILISIATGVIFSVLAGSR</sequence>
<accession>A0A0D5LQP0</accession>
<feature type="chain" id="PRO_5002295330" description="Integral membrane protein" evidence="2">
    <location>
        <begin position="23"/>
        <end position="153"/>
    </location>
</feature>
<dbReference type="Pfam" id="PF11776">
    <property type="entry name" value="RcnB"/>
    <property type="match status" value="1"/>
</dbReference>
<evidence type="ECO:0000313" key="3">
    <source>
        <dbReference type="EMBL" id="AJY46426.1"/>
    </source>
</evidence>
<dbReference type="RefSeq" id="WP_045681906.1">
    <property type="nucleotide sequence ID" value="NZ_CP010803.1"/>
</dbReference>
<feature type="signal peptide" evidence="2">
    <location>
        <begin position="1"/>
        <end position="22"/>
    </location>
</feature>
<evidence type="ECO:0008006" key="5">
    <source>
        <dbReference type="Google" id="ProtNLM"/>
    </source>
</evidence>
<feature type="compositionally biased region" description="Low complexity" evidence="1">
    <location>
        <begin position="34"/>
        <end position="57"/>
    </location>
</feature>
<dbReference type="InterPro" id="IPR024572">
    <property type="entry name" value="RcnB"/>
</dbReference>
<evidence type="ECO:0000256" key="2">
    <source>
        <dbReference type="SAM" id="SignalP"/>
    </source>
</evidence>
<dbReference type="Gene3D" id="3.10.450.160">
    <property type="entry name" value="inner membrane protein cigr"/>
    <property type="match status" value="1"/>
</dbReference>